<sequence>MSSSSSTRRQSQKQSARLPSFQSTKSMKHSKNALGRAHHTKDKAYQKPPDVSPFPDRSNAFCLGRLDENEQEEEPYEAFAPPLHSTAIYADEEELHRLSGSSVPSAPPGKDTLEESLQLALDESESSGGTRQDQPAKKMSPQQHGAIPATAPSELSPKPKVTLKRKKKGGNPEVLDEMYGDNSDGAFIWCLEGKKTRDIQELDVVLSAFEETFSEYVSVLTPRIMISDIEKKRQRLIEAQNELLRLEPQLEQLQTKYKELKERKSSLTSAASFLSGLQQLHQDYSAVPEKEPDTAQMYDASSLPALLMKARGLLGAETHLRNINHQLETLLGQE</sequence>
<dbReference type="RefSeq" id="XP_045142505.1">
    <property type="nucleotide sequence ID" value="XM_045286570.1"/>
</dbReference>
<proteinExistence type="predicted"/>
<evidence type="ECO:0000313" key="2">
    <source>
        <dbReference type="RefSeq" id="XP_045142505.1"/>
    </source>
</evidence>
<keyword evidence="1" id="KW-1185">Reference proteome</keyword>
<protein>
    <submittedName>
        <fullName evidence="2">Centromere protein U</fullName>
    </submittedName>
</protein>
<accession>A0AC55CSM1</accession>
<dbReference type="Proteomes" id="UP000694863">
    <property type="component" value="Unplaced"/>
</dbReference>
<gene>
    <name evidence="2" type="primary">CENPU</name>
</gene>
<organism evidence="1 2">
    <name type="scientific">Echinops telfairi</name>
    <name type="common">Lesser hedgehog tenrec</name>
    <dbReference type="NCBI Taxonomy" id="9371"/>
    <lineage>
        <taxon>Eukaryota</taxon>
        <taxon>Metazoa</taxon>
        <taxon>Chordata</taxon>
        <taxon>Craniata</taxon>
        <taxon>Vertebrata</taxon>
        <taxon>Euteleostomi</taxon>
        <taxon>Mammalia</taxon>
        <taxon>Eutheria</taxon>
        <taxon>Afrotheria</taxon>
        <taxon>Tenrecidae</taxon>
        <taxon>Tenrecinae</taxon>
        <taxon>Echinops</taxon>
    </lineage>
</organism>
<evidence type="ECO:0000313" key="1">
    <source>
        <dbReference type="Proteomes" id="UP000694863"/>
    </source>
</evidence>
<name>A0AC55CSM1_ECHTE</name>
<reference evidence="2" key="1">
    <citation type="submission" date="2025-08" db="UniProtKB">
        <authorList>
            <consortium name="RefSeq"/>
        </authorList>
    </citation>
    <scope>IDENTIFICATION</scope>
</reference>